<dbReference type="OrthoDB" id="118811at2"/>
<organism evidence="2 3">
    <name type="scientific">Rhizobium etli bv. mimosae str. IE4771</name>
    <dbReference type="NCBI Taxonomy" id="1432050"/>
    <lineage>
        <taxon>Bacteria</taxon>
        <taxon>Pseudomonadati</taxon>
        <taxon>Pseudomonadota</taxon>
        <taxon>Alphaproteobacteria</taxon>
        <taxon>Hyphomicrobiales</taxon>
        <taxon>Rhizobiaceae</taxon>
        <taxon>Rhizobium/Agrobacterium group</taxon>
        <taxon>Rhizobium</taxon>
    </lineage>
</organism>
<gene>
    <name evidence="2" type="ORF">IE4771_PC00407</name>
</gene>
<dbReference type="KEGG" id="rei:IE4771_PC00407"/>
<dbReference type="HOGENOM" id="CLU_090311_0_0_5"/>
<proteinExistence type="predicted"/>
<dbReference type="EMBL" id="CP006989">
    <property type="protein sequence ID" value="AIC30531.1"/>
    <property type="molecule type" value="Genomic_DNA"/>
</dbReference>
<name>A0A060IFW8_RHIET</name>
<evidence type="ECO:0000313" key="3">
    <source>
        <dbReference type="Proteomes" id="UP000027180"/>
    </source>
</evidence>
<evidence type="ECO:0000313" key="2">
    <source>
        <dbReference type="EMBL" id="AIC30531.1"/>
    </source>
</evidence>
<reference evidence="2 3" key="1">
    <citation type="submission" date="2013-12" db="EMBL/GenBank/DDBJ databases">
        <title>Complete genome sequence of Rhizobium etli bv. mimosae IE4771.</title>
        <authorList>
            <person name="Bustos P."/>
            <person name="Santamaria R.I."/>
            <person name="Lozano L."/>
            <person name="Ormeno-Orrillo E."/>
            <person name="Rogel M.A."/>
            <person name="Romero D."/>
            <person name="Cevallos M.A."/>
            <person name="Martinez-Romero E."/>
            <person name="Gonzalez V."/>
        </authorList>
    </citation>
    <scope>NUCLEOTIDE SEQUENCE [LARGE SCALE GENOMIC DNA]</scope>
    <source>
        <strain evidence="2 3">IE4771</strain>
        <plasmid evidence="3">Plasmid pRetIE4771c</plasmid>
    </source>
</reference>
<geneLocation type="plasmid" evidence="2 3">
    <name>pRetIE4771c</name>
</geneLocation>
<dbReference type="AlphaFoldDB" id="A0A060IFW8"/>
<dbReference type="RefSeq" id="WP_040141363.1">
    <property type="nucleotide sequence ID" value="NZ_CP006989.1"/>
</dbReference>
<keyword evidence="2" id="KW-0614">Plasmid</keyword>
<accession>A0A060IFW8</accession>
<dbReference type="Proteomes" id="UP000027180">
    <property type="component" value="Plasmid pRetIE4771c"/>
</dbReference>
<dbReference type="InterPro" id="IPR012924">
    <property type="entry name" value="TfuA_core"/>
</dbReference>
<evidence type="ECO:0000259" key="1">
    <source>
        <dbReference type="Pfam" id="PF07812"/>
    </source>
</evidence>
<feature type="domain" description="TfuA-like core" evidence="1">
    <location>
        <begin position="50"/>
        <end position="169"/>
    </location>
</feature>
<dbReference type="Pfam" id="PF07812">
    <property type="entry name" value="TfuA"/>
    <property type="match status" value="1"/>
</dbReference>
<protein>
    <submittedName>
        <fullName evidence="2">TfuA-like domain-containing protein</fullName>
    </submittedName>
</protein>
<sequence>MKVLFVGPSLGGGLAAARNLSPCIDFRPPAACGDILKAVEDGATAIGLVDGYFGELPSVWHKEILYALEQDVAVAGGASMGALRAAECAPFGMVGLGSIFEDYQSGRLLDDEAVALVHAPQALGWLPLSVPWVDFEPTINALHAGGEISSGERKKLLLSGRFLHFSERTYARVVDECHFRKARRDYLLAALRKNRVERKRDDARLVLEWLNRDEFLPVNRDWHFAATSHWELLHAEVTRNATPVTLV</sequence>